<accession>A0A1I7ML88</accession>
<proteinExistence type="predicted"/>
<dbReference type="STRING" id="574650.SAMN04487966_104254"/>
<evidence type="ECO:0000313" key="2">
    <source>
        <dbReference type="EMBL" id="SFV22667.1"/>
    </source>
</evidence>
<dbReference type="RefSeq" id="WP_091696598.1">
    <property type="nucleotide sequence ID" value="NZ_CBDRLN010000015.1"/>
</dbReference>
<feature type="domain" description="AB hydrolase-1" evidence="1">
    <location>
        <begin position="5"/>
        <end position="229"/>
    </location>
</feature>
<dbReference type="EMBL" id="FPCG01000004">
    <property type="protein sequence ID" value="SFV22667.1"/>
    <property type="molecule type" value="Genomic_DNA"/>
</dbReference>
<evidence type="ECO:0000259" key="1">
    <source>
        <dbReference type="Pfam" id="PF12697"/>
    </source>
</evidence>
<dbReference type="Gene3D" id="3.40.50.1820">
    <property type="entry name" value="alpha/beta hydrolase"/>
    <property type="match status" value="1"/>
</dbReference>
<dbReference type="PANTHER" id="PTHR37017:SF11">
    <property type="entry name" value="ESTERASE_LIPASE_THIOESTERASE DOMAIN-CONTAINING PROTEIN"/>
    <property type="match status" value="1"/>
</dbReference>
<reference evidence="2 3" key="1">
    <citation type="submission" date="2016-10" db="EMBL/GenBank/DDBJ databases">
        <authorList>
            <person name="de Groot N.N."/>
        </authorList>
    </citation>
    <scope>NUCLEOTIDE SEQUENCE [LARGE SCALE GENOMIC DNA]</scope>
    <source>
        <strain evidence="2 3">CGMCC 1.7054</strain>
    </source>
</reference>
<dbReference type="GO" id="GO:0003824">
    <property type="term" value="F:catalytic activity"/>
    <property type="evidence" value="ECO:0007669"/>
    <property type="project" value="UniProtKB-ARBA"/>
</dbReference>
<dbReference type="AlphaFoldDB" id="A0A1I7ML88"/>
<name>A0A1I7ML88_9MICC</name>
<evidence type="ECO:0000313" key="3">
    <source>
        <dbReference type="Proteomes" id="UP000198881"/>
    </source>
</evidence>
<dbReference type="PANTHER" id="PTHR37017">
    <property type="entry name" value="AB HYDROLASE-1 DOMAIN-CONTAINING PROTEIN-RELATED"/>
    <property type="match status" value="1"/>
</dbReference>
<organism evidence="2 3">
    <name type="scientific">Micrococcus terreus</name>
    <dbReference type="NCBI Taxonomy" id="574650"/>
    <lineage>
        <taxon>Bacteria</taxon>
        <taxon>Bacillati</taxon>
        <taxon>Actinomycetota</taxon>
        <taxon>Actinomycetes</taxon>
        <taxon>Micrococcales</taxon>
        <taxon>Micrococcaceae</taxon>
        <taxon>Micrococcus</taxon>
    </lineage>
</organism>
<gene>
    <name evidence="2" type="ORF">SAMN04487966_104254</name>
</gene>
<dbReference type="Pfam" id="PF12697">
    <property type="entry name" value="Abhydrolase_6"/>
    <property type="match status" value="1"/>
</dbReference>
<dbReference type="InterPro" id="IPR029058">
    <property type="entry name" value="AB_hydrolase_fold"/>
</dbReference>
<sequence>MSTQILLVPGFWLGSGAWDQVAPALQHRGYEVSALTLPGRHPGDADTDRAARTAPQDQAEAILTALDRDAERRVLVVHSGAAIPGTLVIDQHPELVDHVVWVDTAPCSNGAAMDADFGGDWLTLESAWEQEQEQGSFRDLTVEQLAAFRAQAVPEPGAVVRTPVRLGDERRLQVPGTVVCTSFTAEQYREYAQQGVPFLAALTDHRGLRFVDLPTGHWPMWSRPDELAQVIADAAG</sequence>
<dbReference type="Proteomes" id="UP000198881">
    <property type="component" value="Unassembled WGS sequence"/>
</dbReference>
<dbReference type="InterPro" id="IPR000073">
    <property type="entry name" value="AB_hydrolase_1"/>
</dbReference>
<dbReference type="SUPFAM" id="SSF53474">
    <property type="entry name" value="alpha/beta-Hydrolases"/>
    <property type="match status" value="1"/>
</dbReference>
<dbReference type="OrthoDB" id="9773549at2"/>
<keyword evidence="3" id="KW-1185">Reference proteome</keyword>
<dbReference type="InterPro" id="IPR052897">
    <property type="entry name" value="Sec-Metab_Biosynth_Hydrolase"/>
</dbReference>
<protein>
    <submittedName>
        <fullName evidence="2">Pimeloyl-ACP methyl ester carboxylesterase</fullName>
    </submittedName>
</protein>